<dbReference type="PANTHER" id="PTHR34094">
    <property type="match status" value="1"/>
</dbReference>
<sequence length="340" mass="37961">MNRKQFLQQLETKVKHLDYDVRQDILNEFDVHIRQGVHTGLSEEEVVRSLGDFDEIVDGLLEQEEVKTQQEEKTVDQPVEKDKPSKKITVERATKPVQNTKYLDVDPNKIENLRFEVQNATVVVEAGDKFEMDYESSNENSELTYDVIGNSLTFRQESEDNKGIFGFFKNTSKNRLVITWPGDLDTLKAEVEQGAVRISGLTIDELNVECDMGSVTGQSLIGKHFSLTSDMGRVTLENSQADSIETHSDMGTVTIDNCTAKVYNMSSDMGTVNANNINADADGTLKTDMGTVKVTFREAPTDTEVIANTNMGSAVNPYSNIKNATYRFTLNTDMGSIVIK</sequence>
<keyword evidence="3" id="KW-1185">Reference proteome</keyword>
<organism evidence="2 3">
    <name type="scientific">Aliicoccus persicus</name>
    <dbReference type="NCBI Taxonomy" id="930138"/>
    <lineage>
        <taxon>Bacteria</taxon>
        <taxon>Bacillati</taxon>
        <taxon>Bacillota</taxon>
        <taxon>Bacilli</taxon>
        <taxon>Bacillales</taxon>
        <taxon>Staphylococcaceae</taxon>
        <taxon>Aliicoccus</taxon>
    </lineage>
</organism>
<reference evidence="2 3" key="1">
    <citation type="submission" date="2016-10" db="EMBL/GenBank/DDBJ databases">
        <authorList>
            <person name="Varghese N."/>
            <person name="Submissions S."/>
        </authorList>
    </citation>
    <scope>NUCLEOTIDE SEQUENCE [LARGE SCALE GENOMIC DNA]</scope>
    <source>
        <strain evidence="2 3">IBRC-M10081</strain>
    </source>
</reference>
<gene>
    <name evidence="2" type="ORF">SAMN05192557_1107</name>
</gene>
<dbReference type="PANTHER" id="PTHR34094:SF1">
    <property type="entry name" value="PROTEIN FAM185A"/>
    <property type="match status" value="1"/>
</dbReference>
<evidence type="ECO:0000313" key="2">
    <source>
        <dbReference type="EMBL" id="SEV99342.1"/>
    </source>
</evidence>
<dbReference type="InterPro" id="IPR025164">
    <property type="entry name" value="Toastrack_DUF4097"/>
</dbReference>
<dbReference type="Gene3D" id="2.160.20.120">
    <property type="match status" value="1"/>
</dbReference>
<dbReference type="Pfam" id="PF22564">
    <property type="entry name" value="HAAS"/>
    <property type="match status" value="1"/>
</dbReference>
<feature type="domain" description="DUF4097" evidence="1">
    <location>
        <begin position="110"/>
        <end position="318"/>
    </location>
</feature>
<evidence type="ECO:0000313" key="3">
    <source>
        <dbReference type="Proteomes" id="UP000243605"/>
    </source>
</evidence>
<name>A0A662Z2V1_9STAP</name>
<dbReference type="Proteomes" id="UP000243605">
    <property type="component" value="Unassembled WGS sequence"/>
</dbReference>
<accession>A0A662Z2V1</accession>
<dbReference type="Pfam" id="PF13349">
    <property type="entry name" value="DUF4097"/>
    <property type="match status" value="1"/>
</dbReference>
<evidence type="ECO:0000259" key="1">
    <source>
        <dbReference type="Pfam" id="PF13349"/>
    </source>
</evidence>
<dbReference type="RefSeq" id="WP_091474662.1">
    <property type="nucleotide sequence ID" value="NZ_FOIT01000003.1"/>
</dbReference>
<dbReference type="OrthoDB" id="9804829at2"/>
<dbReference type="EMBL" id="FOIT01000003">
    <property type="protein sequence ID" value="SEV99342.1"/>
    <property type="molecule type" value="Genomic_DNA"/>
</dbReference>
<protein>
    <recommendedName>
        <fullName evidence="1">DUF4097 domain-containing protein</fullName>
    </recommendedName>
</protein>
<proteinExistence type="predicted"/>
<dbReference type="AlphaFoldDB" id="A0A662Z2V1"/>